<feature type="domain" description="CCHC-type" evidence="3">
    <location>
        <begin position="147"/>
        <end position="163"/>
    </location>
</feature>
<sequence length="464" mass="53032">MRIIGKNVNGEQQYPSYEHFKEELNARFWKDADTQIKYAQWEKLRQTTYQDDDQFFQKFEELAYHARVHNNKQVMLHQVKKAACKTSKNTIYSADGEVPTNYKGWKACLLWIDYNWHLKWCAAPHLWTTYRGCSVPMDMDTARAAAKCFQCGKLGHFKRDCPNVPKSREEAMHHLNYYWDKHPTEKKQNLLTIEEDLVSAVSTTHSNIPVTSQTDQKLSKNQTPGPDAIVVRLPTAKCSASNPLQVKASNNKSPTIVTPIITVRPDEAGKQALSAPPGKTALWSPSLAGSFEEIASAKPPLVKEITVRLPKSKSLIHQGALAKTEDLTGPVQETPTTRNEGTRTRREMPKVCMYEVPDNEDDTSFMMNKNTKLIPPIETVVTSPMVVKPSWVNMKAKEALHEWLKPFRAEWTLRRVVEAKTESEAKAILKNWIHKAHMEEVVNKIIEGMRKAERGNALWWLKEL</sequence>
<proteinExistence type="predicted"/>
<evidence type="ECO:0000313" key="4">
    <source>
        <dbReference type="EMBL" id="PBK81681.1"/>
    </source>
</evidence>
<dbReference type="STRING" id="47427.A0A2H3CF36"/>
<dbReference type="InParanoid" id="A0A2H3CF36"/>
<keyword evidence="2" id="KW-0479">Metal-binding</keyword>
<reference evidence="5" key="1">
    <citation type="journal article" date="2017" name="Nat. Ecol. Evol.">
        <title>Genome expansion and lineage-specific genetic innovations in the forest pathogenic fungi Armillaria.</title>
        <authorList>
            <person name="Sipos G."/>
            <person name="Prasanna A.N."/>
            <person name="Walter M.C."/>
            <person name="O'Connor E."/>
            <person name="Balint B."/>
            <person name="Krizsan K."/>
            <person name="Kiss B."/>
            <person name="Hess J."/>
            <person name="Varga T."/>
            <person name="Slot J."/>
            <person name="Riley R."/>
            <person name="Boka B."/>
            <person name="Rigling D."/>
            <person name="Barry K."/>
            <person name="Lee J."/>
            <person name="Mihaltcheva S."/>
            <person name="LaButti K."/>
            <person name="Lipzen A."/>
            <person name="Waldron R."/>
            <person name="Moloney N.M."/>
            <person name="Sperisen C."/>
            <person name="Kredics L."/>
            <person name="Vagvoelgyi C."/>
            <person name="Patrignani A."/>
            <person name="Fitzpatrick D."/>
            <person name="Nagy I."/>
            <person name="Doyle S."/>
            <person name="Anderson J.B."/>
            <person name="Grigoriev I.V."/>
            <person name="Gueldener U."/>
            <person name="Muensterkoetter M."/>
            <person name="Nagy L.G."/>
        </authorList>
    </citation>
    <scope>NUCLEOTIDE SEQUENCE [LARGE SCALE GENOMIC DNA]</scope>
    <source>
        <strain evidence="5">Ar21-2</strain>
    </source>
</reference>
<protein>
    <recommendedName>
        <fullName evidence="3">CCHC-type domain-containing protein</fullName>
    </recommendedName>
</protein>
<dbReference type="OrthoDB" id="3062469at2759"/>
<dbReference type="Gene3D" id="4.10.60.10">
    <property type="entry name" value="Zinc finger, CCHC-type"/>
    <property type="match status" value="1"/>
</dbReference>
<evidence type="ECO:0000256" key="1">
    <source>
        <dbReference type="ARBA" id="ARBA00022664"/>
    </source>
</evidence>
<dbReference type="InterPro" id="IPR036875">
    <property type="entry name" value="Znf_CCHC_sf"/>
</dbReference>
<dbReference type="Proteomes" id="UP000217790">
    <property type="component" value="Unassembled WGS sequence"/>
</dbReference>
<dbReference type="OMA" id="PYENEAE"/>
<keyword evidence="2" id="KW-0862">Zinc</keyword>
<accession>A0A2H3CF36</accession>
<dbReference type="SMART" id="SM00343">
    <property type="entry name" value="ZnF_C2HC"/>
    <property type="match status" value="1"/>
</dbReference>
<dbReference type="PROSITE" id="PS50158">
    <property type="entry name" value="ZF_CCHC"/>
    <property type="match status" value="1"/>
</dbReference>
<dbReference type="GO" id="GO:0008270">
    <property type="term" value="F:zinc ion binding"/>
    <property type="evidence" value="ECO:0007669"/>
    <property type="project" value="UniProtKB-KW"/>
</dbReference>
<keyword evidence="5" id="KW-1185">Reference proteome</keyword>
<evidence type="ECO:0000256" key="2">
    <source>
        <dbReference type="PROSITE-ProRule" id="PRU00047"/>
    </source>
</evidence>
<dbReference type="EMBL" id="KZ293726">
    <property type="protein sequence ID" value="PBK81681.1"/>
    <property type="molecule type" value="Genomic_DNA"/>
</dbReference>
<evidence type="ECO:0000259" key="3">
    <source>
        <dbReference type="PROSITE" id="PS50158"/>
    </source>
</evidence>
<name>A0A2H3CF36_ARMGA</name>
<dbReference type="GO" id="GO:0006397">
    <property type="term" value="P:mRNA processing"/>
    <property type="evidence" value="ECO:0007669"/>
    <property type="project" value="UniProtKB-KW"/>
</dbReference>
<dbReference type="InterPro" id="IPR001878">
    <property type="entry name" value="Znf_CCHC"/>
</dbReference>
<organism evidence="4 5">
    <name type="scientific">Armillaria gallica</name>
    <name type="common">Bulbous honey fungus</name>
    <name type="synonym">Armillaria bulbosa</name>
    <dbReference type="NCBI Taxonomy" id="47427"/>
    <lineage>
        <taxon>Eukaryota</taxon>
        <taxon>Fungi</taxon>
        <taxon>Dikarya</taxon>
        <taxon>Basidiomycota</taxon>
        <taxon>Agaricomycotina</taxon>
        <taxon>Agaricomycetes</taxon>
        <taxon>Agaricomycetidae</taxon>
        <taxon>Agaricales</taxon>
        <taxon>Marasmiineae</taxon>
        <taxon>Physalacriaceae</taxon>
        <taxon>Armillaria</taxon>
    </lineage>
</organism>
<evidence type="ECO:0000313" key="5">
    <source>
        <dbReference type="Proteomes" id="UP000217790"/>
    </source>
</evidence>
<dbReference type="AlphaFoldDB" id="A0A2H3CF36"/>
<keyword evidence="2" id="KW-0863">Zinc-finger</keyword>
<gene>
    <name evidence="4" type="ORF">ARMGADRAFT_1091085</name>
</gene>
<dbReference type="Pfam" id="PF00098">
    <property type="entry name" value="zf-CCHC"/>
    <property type="match status" value="1"/>
</dbReference>
<dbReference type="GO" id="GO:0003676">
    <property type="term" value="F:nucleic acid binding"/>
    <property type="evidence" value="ECO:0007669"/>
    <property type="project" value="InterPro"/>
</dbReference>
<dbReference type="SUPFAM" id="SSF57756">
    <property type="entry name" value="Retrovirus zinc finger-like domains"/>
    <property type="match status" value="1"/>
</dbReference>
<keyword evidence="1" id="KW-0507">mRNA processing</keyword>